<accession>A0A8H7PM33</accession>
<protein>
    <submittedName>
        <fullName evidence="1">Uncharacterized protein</fullName>
    </submittedName>
</protein>
<gene>
    <name evidence="1" type="ORF">INT43_005747</name>
</gene>
<comment type="caution">
    <text evidence="1">The sequence shown here is derived from an EMBL/GenBank/DDBJ whole genome shotgun (WGS) entry which is preliminary data.</text>
</comment>
<dbReference type="AlphaFoldDB" id="A0A8H7PM33"/>
<evidence type="ECO:0000313" key="1">
    <source>
        <dbReference type="EMBL" id="KAG2176507.1"/>
    </source>
</evidence>
<dbReference type="OrthoDB" id="10288920at2759"/>
<sequence length="140" mass="16213">MSYLNHVLPAADAPDYSMFTCCDPFNDSELCMELPDLELPIDMLPDFSEDEDDEDDENYQYFAFDYTMDKHICLLCEFSDCGFHCLAHNPPTDFQLDVVPIDCDLMLRESIIYEEPLLSEFAPDEDVDLSFLSNFEFAEL</sequence>
<proteinExistence type="predicted"/>
<dbReference type="Proteomes" id="UP000654370">
    <property type="component" value="Unassembled WGS sequence"/>
</dbReference>
<dbReference type="EMBL" id="JAEPQZ010000010">
    <property type="protein sequence ID" value="KAG2176507.1"/>
    <property type="molecule type" value="Genomic_DNA"/>
</dbReference>
<keyword evidence="2" id="KW-1185">Reference proteome</keyword>
<organism evidence="1 2">
    <name type="scientific">Mortierella isabellina</name>
    <name type="common">Filamentous fungus</name>
    <name type="synonym">Umbelopsis isabellina</name>
    <dbReference type="NCBI Taxonomy" id="91625"/>
    <lineage>
        <taxon>Eukaryota</taxon>
        <taxon>Fungi</taxon>
        <taxon>Fungi incertae sedis</taxon>
        <taxon>Mucoromycota</taxon>
        <taxon>Mucoromycotina</taxon>
        <taxon>Umbelopsidomycetes</taxon>
        <taxon>Umbelopsidales</taxon>
        <taxon>Umbelopsidaceae</taxon>
        <taxon>Umbelopsis</taxon>
    </lineage>
</organism>
<name>A0A8H7PM33_MORIS</name>
<evidence type="ECO:0000313" key="2">
    <source>
        <dbReference type="Proteomes" id="UP000654370"/>
    </source>
</evidence>
<reference evidence="1" key="1">
    <citation type="submission" date="2020-12" db="EMBL/GenBank/DDBJ databases">
        <title>Metabolic potential, ecology and presence of endohyphal bacteria is reflected in genomic diversity of Mucoromycotina.</title>
        <authorList>
            <person name="Muszewska A."/>
            <person name="Okrasinska A."/>
            <person name="Steczkiewicz K."/>
            <person name="Drgas O."/>
            <person name="Orlowska M."/>
            <person name="Perlinska-Lenart U."/>
            <person name="Aleksandrzak-Piekarczyk T."/>
            <person name="Szatraj K."/>
            <person name="Zielenkiewicz U."/>
            <person name="Pilsyk S."/>
            <person name="Malc E."/>
            <person name="Mieczkowski P."/>
            <person name="Kruszewska J.S."/>
            <person name="Biernat P."/>
            <person name="Pawlowska J."/>
        </authorList>
    </citation>
    <scope>NUCLEOTIDE SEQUENCE</scope>
    <source>
        <strain evidence="1">WA0000067209</strain>
    </source>
</reference>